<reference evidence="1" key="2">
    <citation type="submission" date="2020-09" db="EMBL/GenBank/DDBJ databases">
        <authorList>
            <person name="Sun Q."/>
            <person name="Zhou Y."/>
        </authorList>
    </citation>
    <scope>NUCLEOTIDE SEQUENCE</scope>
    <source>
        <strain evidence="1">CGMCC 1.12698</strain>
    </source>
</reference>
<dbReference type="Proteomes" id="UP000605259">
    <property type="component" value="Unassembled WGS sequence"/>
</dbReference>
<accession>A0A917ATY0</accession>
<sequence>MPNLLILSCRVVVVSSYNTVMDKWTCTFVAINGEMTTFLNDVKLNPWREEYTDDKVN</sequence>
<reference evidence="1" key="1">
    <citation type="journal article" date="2014" name="Int. J. Syst. Evol. Microbiol.">
        <title>Complete genome sequence of Corynebacterium casei LMG S-19264T (=DSM 44701T), isolated from a smear-ripened cheese.</title>
        <authorList>
            <consortium name="US DOE Joint Genome Institute (JGI-PGF)"/>
            <person name="Walter F."/>
            <person name="Albersmeier A."/>
            <person name="Kalinowski J."/>
            <person name="Ruckert C."/>
        </authorList>
    </citation>
    <scope>NUCLEOTIDE SEQUENCE</scope>
    <source>
        <strain evidence="1">CGMCC 1.12698</strain>
    </source>
</reference>
<dbReference type="EMBL" id="BMFK01000002">
    <property type="protein sequence ID" value="GGE75211.1"/>
    <property type="molecule type" value="Genomic_DNA"/>
</dbReference>
<evidence type="ECO:0000313" key="1">
    <source>
        <dbReference type="EMBL" id="GGE75211.1"/>
    </source>
</evidence>
<evidence type="ECO:0000313" key="2">
    <source>
        <dbReference type="Proteomes" id="UP000605259"/>
    </source>
</evidence>
<proteinExistence type="predicted"/>
<protein>
    <submittedName>
        <fullName evidence="1">Uncharacterized protein</fullName>
    </submittedName>
</protein>
<organism evidence="1 2">
    <name type="scientific">Priestia taiwanensis</name>
    <dbReference type="NCBI Taxonomy" id="1347902"/>
    <lineage>
        <taxon>Bacteria</taxon>
        <taxon>Bacillati</taxon>
        <taxon>Bacillota</taxon>
        <taxon>Bacilli</taxon>
        <taxon>Bacillales</taxon>
        <taxon>Bacillaceae</taxon>
        <taxon>Priestia</taxon>
    </lineage>
</organism>
<comment type="caution">
    <text evidence="1">The sequence shown here is derived from an EMBL/GenBank/DDBJ whole genome shotgun (WGS) entry which is preliminary data.</text>
</comment>
<gene>
    <name evidence="1" type="ORF">GCM10007140_26320</name>
</gene>
<dbReference type="AlphaFoldDB" id="A0A917ATY0"/>
<name>A0A917ATY0_9BACI</name>
<keyword evidence="2" id="KW-1185">Reference proteome</keyword>